<dbReference type="GO" id="GO:0000150">
    <property type="term" value="F:DNA strand exchange activity"/>
    <property type="evidence" value="ECO:0007669"/>
    <property type="project" value="InterPro"/>
</dbReference>
<dbReference type="GO" id="GO:0003677">
    <property type="term" value="F:DNA binding"/>
    <property type="evidence" value="ECO:0007669"/>
    <property type="project" value="InterPro"/>
</dbReference>
<dbReference type="EMBL" id="JAGQKX010000003">
    <property type="protein sequence ID" value="MCA9389813.1"/>
    <property type="molecule type" value="Genomic_DNA"/>
</dbReference>
<dbReference type="AlphaFoldDB" id="A0A955LG60"/>
<dbReference type="PANTHER" id="PTHR30461">
    <property type="entry name" value="DNA-INVERTASE FROM LAMBDOID PROPHAGE"/>
    <property type="match status" value="1"/>
</dbReference>
<organism evidence="3 4">
    <name type="scientific">candidate division WWE3 bacterium</name>
    <dbReference type="NCBI Taxonomy" id="2053526"/>
    <lineage>
        <taxon>Bacteria</taxon>
        <taxon>Katanobacteria</taxon>
    </lineage>
</organism>
<reference evidence="3" key="2">
    <citation type="journal article" date="2021" name="Microbiome">
        <title>Successional dynamics and alternative stable states in a saline activated sludge microbial community over 9 years.</title>
        <authorList>
            <person name="Wang Y."/>
            <person name="Ye J."/>
            <person name="Ju F."/>
            <person name="Liu L."/>
            <person name="Boyd J.A."/>
            <person name="Deng Y."/>
            <person name="Parks D.H."/>
            <person name="Jiang X."/>
            <person name="Yin X."/>
            <person name="Woodcroft B.J."/>
            <person name="Tyson G.W."/>
            <person name="Hugenholtz P."/>
            <person name="Polz M.F."/>
            <person name="Zhang T."/>
        </authorList>
    </citation>
    <scope>NUCLEOTIDE SEQUENCE</scope>
    <source>
        <strain evidence="3">HKST-UBA01</strain>
    </source>
</reference>
<evidence type="ECO:0000259" key="2">
    <source>
        <dbReference type="PROSITE" id="PS51737"/>
    </source>
</evidence>
<evidence type="ECO:0000313" key="4">
    <source>
        <dbReference type="Proteomes" id="UP000701698"/>
    </source>
</evidence>
<dbReference type="Pfam" id="PF00239">
    <property type="entry name" value="Resolvase"/>
    <property type="match status" value="1"/>
</dbReference>
<reference evidence="3" key="1">
    <citation type="submission" date="2020-04" db="EMBL/GenBank/DDBJ databases">
        <authorList>
            <person name="Zhang T."/>
        </authorList>
    </citation>
    <scope>NUCLEOTIDE SEQUENCE</scope>
    <source>
        <strain evidence="3">HKST-UBA01</strain>
    </source>
</reference>
<dbReference type="SMART" id="SM00857">
    <property type="entry name" value="Resolvase"/>
    <property type="match status" value="1"/>
</dbReference>
<dbReference type="Gene3D" id="3.40.50.1390">
    <property type="entry name" value="Resolvase, N-terminal catalytic domain"/>
    <property type="match status" value="1"/>
</dbReference>
<dbReference type="PANTHER" id="PTHR30461:SF23">
    <property type="entry name" value="DNA RECOMBINASE-RELATED"/>
    <property type="match status" value="1"/>
</dbReference>
<dbReference type="InterPro" id="IPR036162">
    <property type="entry name" value="Resolvase-like_N_sf"/>
</dbReference>
<gene>
    <name evidence="3" type="ORF">KC571_00225</name>
</gene>
<dbReference type="PROSITE" id="PS51737">
    <property type="entry name" value="RECOMBINASE_DNA_BIND"/>
    <property type="match status" value="1"/>
</dbReference>
<keyword evidence="1" id="KW-0175">Coiled coil</keyword>
<dbReference type="InterPro" id="IPR050639">
    <property type="entry name" value="SSR_resolvase"/>
</dbReference>
<feature type="domain" description="Recombinase" evidence="2">
    <location>
        <begin position="163"/>
        <end position="276"/>
    </location>
</feature>
<sequence>MNIKYILYARKSQDSEDRQVQSIDDQVEYMNQSATRLGLEVVDTLVEAHSAKKPRSDEEPNIRPQFYSLLERIEAGEANGILCWKLNRLSRNPIDSGKLSWMLQQGIIESIQTYERQYLPTDNVLLFNVETGMANQYVLDLSKDVKRGMKSKVNEGWMPGPVPTGYLNDKIEKTIISDPDRFHLMKRAWKMMLTGNYSVPEILDVMTNEWGYKTVKKKKSGGKPLSRSGLYSIFTNPFYAGIIKSGENEGEGKHEPMVTPDEYDYVQKLLGARGCPRKKPVRDFDYTKLMRCGECKCMITAESKKKHIKSTNSVREYIYYHCTHKKSCSQKKSLTKKKLEKQMITEVERYDILPQFLDWALEALAESNDTEIEDRNQVYQNLQNTLNESQQALDELTRMRYRKQIDNEIFEREKEALEKEVKGLRKQIKLIEERADGWLETTENTFKFAERVKERFDDGEAEVKRDILLALGSNFYIQDQQLTVEPYDWYEPVIKKNAELKERYARLEPKKTPMTKAKRVALDGIRQEWYPREDSNL</sequence>
<feature type="coiled-coil region" evidence="1">
    <location>
        <begin position="372"/>
        <end position="434"/>
    </location>
</feature>
<dbReference type="Pfam" id="PF07508">
    <property type="entry name" value="Recombinase"/>
    <property type="match status" value="1"/>
</dbReference>
<evidence type="ECO:0000313" key="3">
    <source>
        <dbReference type="EMBL" id="MCA9389813.1"/>
    </source>
</evidence>
<dbReference type="Proteomes" id="UP000701698">
    <property type="component" value="Unassembled WGS sequence"/>
</dbReference>
<comment type="caution">
    <text evidence="3">The sequence shown here is derived from an EMBL/GenBank/DDBJ whole genome shotgun (WGS) entry which is preliminary data.</text>
</comment>
<name>A0A955LG60_UNCKA</name>
<proteinExistence type="predicted"/>
<dbReference type="InterPro" id="IPR038109">
    <property type="entry name" value="DNA_bind_recomb_sf"/>
</dbReference>
<dbReference type="SUPFAM" id="SSF53041">
    <property type="entry name" value="Resolvase-like"/>
    <property type="match status" value="1"/>
</dbReference>
<dbReference type="Gene3D" id="3.90.1750.20">
    <property type="entry name" value="Putative Large Serine Recombinase, Chain B, Domain 2"/>
    <property type="match status" value="1"/>
</dbReference>
<evidence type="ECO:0000256" key="1">
    <source>
        <dbReference type="SAM" id="Coils"/>
    </source>
</evidence>
<accession>A0A955LG60</accession>
<dbReference type="CDD" id="cd00338">
    <property type="entry name" value="Ser_Recombinase"/>
    <property type="match status" value="1"/>
</dbReference>
<dbReference type="InterPro" id="IPR011109">
    <property type="entry name" value="DNA_bind_recombinase_dom"/>
</dbReference>
<protein>
    <submittedName>
        <fullName evidence="3">Recombinase family protein</fullName>
    </submittedName>
</protein>
<dbReference type="InterPro" id="IPR006119">
    <property type="entry name" value="Resolv_N"/>
</dbReference>